<accession>A0ABC7ZI68</accession>
<keyword evidence="3 5" id="KW-0808">Transferase</keyword>
<proteinExistence type="inferred from homology"/>
<dbReference type="SUPFAM" id="SSF53448">
    <property type="entry name" value="Nucleotide-diphospho-sugar transferases"/>
    <property type="match status" value="1"/>
</dbReference>
<evidence type="ECO:0000256" key="3">
    <source>
        <dbReference type="ARBA" id="ARBA00022679"/>
    </source>
</evidence>
<dbReference type="EMBL" id="CP003772">
    <property type="protein sequence ID" value="AFQ03854.1"/>
    <property type="molecule type" value="Genomic_DNA"/>
</dbReference>
<evidence type="ECO:0000313" key="5">
    <source>
        <dbReference type="EMBL" id="AFQ03854.1"/>
    </source>
</evidence>
<feature type="domain" description="Glycosyltransferase 2-like" evidence="4">
    <location>
        <begin position="4"/>
        <end position="168"/>
    </location>
</feature>
<dbReference type="GeneID" id="99646871"/>
<dbReference type="PANTHER" id="PTHR22916">
    <property type="entry name" value="GLYCOSYLTRANSFERASE"/>
    <property type="match status" value="1"/>
</dbReference>
<dbReference type="RefSeq" id="WP_010869310.1">
    <property type="nucleotide sequence ID" value="NC_018497.1"/>
</dbReference>
<gene>
    <name evidence="5" type="ORF">CM1_00310</name>
</gene>
<sequence>MKLSVIIPTYNCASFIEKAINSIVKNRPNDLEIEVLIIDDGSIDNTNKVIKKIQDQINNLTLQYFYKSNGNWGSVINYVRNNKLAKGEWVTVLDSDDIFSKKTISIFQKYAQKQRYDAIIFDYYKCWKKFLWKIPTYARFRKEIKGELKKQTPFCIPLAKFFKNEVFYQLPKLRENVGFQDAIYTMHALQIANNVFHVSKAGGYYFFKRVGNSMSIPWHSSRFDIEVQICKDLIENNAQEIALVHLLRLKFRNLVDDKKIKFTVKRDFCFSGFSWYSRLILSLMYNFWLKRYFNSSE</sequence>
<comment type="similarity">
    <text evidence="1">Belongs to the glycosyltransferase 2 family.</text>
</comment>
<dbReference type="Gene3D" id="3.90.550.10">
    <property type="entry name" value="Spore Coat Polysaccharide Biosynthesis Protein SpsA, Chain A"/>
    <property type="match status" value="1"/>
</dbReference>
<dbReference type="Proteomes" id="UP000005254">
    <property type="component" value="Chromosome"/>
</dbReference>
<evidence type="ECO:0000256" key="1">
    <source>
        <dbReference type="ARBA" id="ARBA00006739"/>
    </source>
</evidence>
<dbReference type="FunFam" id="3.90.550.10:FF:000251">
    <property type="entry name" value="Beta-1,3-glucosyltransferase"/>
    <property type="match status" value="1"/>
</dbReference>
<evidence type="ECO:0000259" key="4">
    <source>
        <dbReference type="Pfam" id="PF00535"/>
    </source>
</evidence>
<organism evidence="5 6">
    <name type="scientific">Mycoplasmoides genitalium M6320</name>
    <dbReference type="NCBI Taxonomy" id="662945"/>
    <lineage>
        <taxon>Bacteria</taxon>
        <taxon>Bacillati</taxon>
        <taxon>Mycoplasmatota</taxon>
        <taxon>Mycoplasmoidales</taxon>
        <taxon>Mycoplasmoidaceae</taxon>
        <taxon>Mycoplasmoides</taxon>
    </lineage>
</organism>
<dbReference type="GO" id="GO:0016758">
    <property type="term" value="F:hexosyltransferase activity"/>
    <property type="evidence" value="ECO:0007669"/>
    <property type="project" value="UniProtKB-ARBA"/>
</dbReference>
<dbReference type="PANTHER" id="PTHR22916:SF3">
    <property type="entry name" value="UDP-GLCNAC:BETAGAL BETA-1,3-N-ACETYLGLUCOSAMINYLTRANSFERASE-LIKE PROTEIN 1"/>
    <property type="match status" value="1"/>
</dbReference>
<reference evidence="5 6" key="1">
    <citation type="journal article" date="2012" name="J. Bacteriol.">
        <title>Draft Genome Sequences of Four Axenic Mycoplasma genitalium Strains Isolated from Denmark, Japan, and Australia.</title>
        <authorList>
            <person name="McGowin C.L."/>
            <person name="Ma L."/>
            <person name="Jensen J.S."/>
            <person name="Mancuso M.M."/>
            <person name="Hamasuna R."/>
            <person name="Adegboye D."/>
            <person name="Martin D.H."/>
        </authorList>
    </citation>
    <scope>NUCLEOTIDE SEQUENCE [LARGE SCALE GENOMIC DNA]</scope>
    <source>
        <strain evidence="5 6">M6320</strain>
    </source>
</reference>
<name>A0ABC7ZI68_MYCGT</name>
<dbReference type="AlphaFoldDB" id="A0ABC7ZI68"/>
<evidence type="ECO:0000313" key="6">
    <source>
        <dbReference type="Proteomes" id="UP000005254"/>
    </source>
</evidence>
<dbReference type="InterPro" id="IPR029044">
    <property type="entry name" value="Nucleotide-diphossugar_trans"/>
</dbReference>
<dbReference type="Pfam" id="PF00535">
    <property type="entry name" value="Glycos_transf_2"/>
    <property type="match status" value="1"/>
</dbReference>
<protein>
    <submittedName>
        <fullName evidence="5">Glycosyl transferase, group 2 family protein</fullName>
    </submittedName>
</protein>
<dbReference type="KEGG" id="mgx:CM1_00310"/>
<dbReference type="SMR" id="A0ABC7ZI68"/>
<evidence type="ECO:0000256" key="2">
    <source>
        <dbReference type="ARBA" id="ARBA00022676"/>
    </source>
</evidence>
<dbReference type="InterPro" id="IPR001173">
    <property type="entry name" value="Glyco_trans_2-like"/>
</dbReference>
<dbReference type="CDD" id="cd00761">
    <property type="entry name" value="Glyco_tranf_GTA_type"/>
    <property type="match status" value="1"/>
</dbReference>
<keyword evidence="2" id="KW-0328">Glycosyltransferase</keyword>